<organism evidence="6 7">
    <name type="scientific">Aedes aegypti</name>
    <name type="common">Yellowfever mosquito</name>
    <name type="synonym">Culex aegypti</name>
    <dbReference type="NCBI Taxonomy" id="7159"/>
    <lineage>
        <taxon>Eukaryota</taxon>
        <taxon>Metazoa</taxon>
        <taxon>Ecdysozoa</taxon>
        <taxon>Arthropoda</taxon>
        <taxon>Hexapoda</taxon>
        <taxon>Insecta</taxon>
        <taxon>Pterygota</taxon>
        <taxon>Neoptera</taxon>
        <taxon>Endopterygota</taxon>
        <taxon>Diptera</taxon>
        <taxon>Nematocera</taxon>
        <taxon>Culicoidea</taxon>
        <taxon>Culicidae</taxon>
        <taxon>Culicinae</taxon>
        <taxon>Aedini</taxon>
        <taxon>Aedes</taxon>
        <taxon>Stegomyia</taxon>
    </lineage>
</organism>
<evidence type="ECO:0000256" key="4">
    <source>
        <dbReference type="SAM" id="SignalP"/>
    </source>
</evidence>
<sequence length="249" mass="28911">MLAAFAILFLSIVPHFQLTESTAVSTSILPKAYQGLHNLFVVIQYGQHLNKIRPKRLEIILEYADDITGPWHEYGFQYKPWIQEGSMPYAWVYFPRFDFKFYDASNSKPYNHKWLYPLVQRLLQNEPAMVKLLDEDHVPSKPPKYIRASLYHFSYNDHFSWFEGNSTTFWTRERLNDYFPAYALQDGFLETKIKDIGIPPIATPPEATNLTLKWLVDAIRNFLGIFEGSLLVSGVLTAAVVMIITQKHT</sequence>
<feature type="signal peptide" evidence="4">
    <location>
        <begin position="1"/>
        <end position="21"/>
    </location>
</feature>
<dbReference type="PANTHER" id="PTHR14463:SF5">
    <property type="entry name" value="LIPASE MATURATION FACTOR 2"/>
    <property type="match status" value="1"/>
</dbReference>
<accession>A0A1S4FY12</accession>
<dbReference type="EMBL" id="CH477969">
    <property type="protein sequence ID" value="EAT34737.1"/>
    <property type="molecule type" value="Genomic_DNA"/>
</dbReference>
<dbReference type="AlphaFoldDB" id="A0A1S4FY12"/>
<evidence type="ECO:0000256" key="2">
    <source>
        <dbReference type="ARBA" id="ARBA00040643"/>
    </source>
</evidence>
<evidence type="ECO:0000256" key="3">
    <source>
        <dbReference type="SAM" id="Phobius"/>
    </source>
</evidence>
<keyword evidence="3" id="KW-0812">Transmembrane</keyword>
<evidence type="ECO:0000313" key="7">
    <source>
        <dbReference type="Proteomes" id="UP000682892"/>
    </source>
</evidence>
<proteinExistence type="predicted"/>
<dbReference type="OMA" id="QNEPAMV"/>
<dbReference type="Pfam" id="PF25179">
    <property type="entry name" value="LMF1_C"/>
    <property type="match status" value="1"/>
</dbReference>
<dbReference type="Proteomes" id="UP000682892">
    <property type="component" value="Chromosome 3"/>
</dbReference>
<dbReference type="OrthoDB" id="434126at2759"/>
<dbReference type="KEGG" id="aag:5577168"/>
<name>A0A1S4FY12_AEDAE</name>
<reference evidence="6" key="3">
    <citation type="submission" date="2012-09" db="EMBL/GenBank/DDBJ databases">
        <authorList>
            <consortium name="VectorBase"/>
        </authorList>
    </citation>
    <scope>NUCLEOTIDE SEQUENCE</scope>
    <source>
        <strain evidence="6">Liverpool</strain>
    </source>
</reference>
<reference evidence="6" key="1">
    <citation type="submission" date="2005-10" db="EMBL/GenBank/DDBJ databases">
        <authorList>
            <person name="Loftus B.J."/>
            <person name="Nene V.M."/>
            <person name="Hannick L.I."/>
            <person name="Bidwell S."/>
            <person name="Haas B."/>
            <person name="Amedeo P."/>
            <person name="Orvis J."/>
            <person name="Wortman J.R."/>
            <person name="White O.R."/>
            <person name="Salzberg S."/>
            <person name="Shumway M."/>
            <person name="Koo H."/>
            <person name="Zhao Y."/>
            <person name="Holmes M."/>
            <person name="Miller J."/>
            <person name="Schatz M."/>
            <person name="Pop M."/>
            <person name="Pai G."/>
            <person name="Utterback T."/>
            <person name="Rogers Y.-H."/>
            <person name="Kravitz S."/>
            <person name="Fraser C.M."/>
        </authorList>
    </citation>
    <scope>NUCLEOTIDE SEQUENCE</scope>
    <source>
        <strain evidence="6">Liverpool</strain>
    </source>
</reference>
<reference evidence="6" key="2">
    <citation type="journal article" date="2007" name="Science">
        <title>Genome sequence of Aedes aegypti, a major arbovirus vector.</title>
        <authorList>
            <person name="Nene V."/>
            <person name="Wortman J.R."/>
            <person name="Lawson D."/>
            <person name="Haas B."/>
            <person name="Kodira C."/>
            <person name="Tu Z.J."/>
            <person name="Loftus B."/>
            <person name="Xi Z."/>
            <person name="Megy K."/>
            <person name="Grabherr M."/>
            <person name="Ren Q."/>
            <person name="Zdobnov E.M."/>
            <person name="Lobo N.F."/>
            <person name="Campbell K.S."/>
            <person name="Brown S.E."/>
            <person name="Bonaldo M.F."/>
            <person name="Zhu J."/>
            <person name="Sinkins S.P."/>
            <person name="Hogenkamp D.G."/>
            <person name="Amedeo P."/>
            <person name="Arensburger P."/>
            <person name="Atkinson P.W."/>
            <person name="Bidwell S."/>
            <person name="Biedler J."/>
            <person name="Birney E."/>
            <person name="Bruggner R.V."/>
            <person name="Costas J."/>
            <person name="Coy M.R."/>
            <person name="Crabtree J."/>
            <person name="Crawford M."/>
            <person name="Debruyn B."/>
            <person name="Decaprio D."/>
            <person name="Eiglmeier K."/>
            <person name="Eisenstadt E."/>
            <person name="El-Dorry H."/>
            <person name="Gelbart W.M."/>
            <person name="Gomes S.L."/>
            <person name="Hammond M."/>
            <person name="Hannick L.I."/>
            <person name="Hogan J.R."/>
            <person name="Holmes M.H."/>
            <person name="Jaffe D."/>
            <person name="Johnston J.S."/>
            <person name="Kennedy R.C."/>
            <person name="Koo H."/>
            <person name="Kravitz S."/>
            <person name="Kriventseva E.V."/>
            <person name="Kulp D."/>
            <person name="Labutti K."/>
            <person name="Lee E."/>
            <person name="Li S."/>
            <person name="Lovin D.D."/>
            <person name="Mao C."/>
            <person name="Mauceli E."/>
            <person name="Menck C.F."/>
            <person name="Miller J.R."/>
            <person name="Montgomery P."/>
            <person name="Mori A."/>
            <person name="Nascimento A.L."/>
            <person name="Naveira H.F."/>
            <person name="Nusbaum C."/>
            <person name="O'leary S."/>
            <person name="Orvis J."/>
            <person name="Pertea M."/>
            <person name="Quesneville H."/>
            <person name="Reidenbach K.R."/>
            <person name="Rogers Y.H."/>
            <person name="Roth C.W."/>
            <person name="Schneider J.R."/>
            <person name="Schatz M."/>
            <person name="Shumway M."/>
            <person name="Stanke M."/>
            <person name="Stinson E.O."/>
            <person name="Tubio J.M."/>
            <person name="Vanzee J.P."/>
            <person name="Verjovski-Almeida S."/>
            <person name="Werner D."/>
            <person name="White O."/>
            <person name="Wyder S."/>
            <person name="Zeng Q."/>
            <person name="Zhao Q."/>
            <person name="Zhao Y."/>
            <person name="Hill C.A."/>
            <person name="Raikhel A.S."/>
            <person name="Soares M.B."/>
            <person name="Knudson D.L."/>
            <person name="Lee N.H."/>
            <person name="Galagan J."/>
            <person name="Salzberg S.L."/>
            <person name="Paulsen I.T."/>
            <person name="Dimopoulos G."/>
            <person name="Collins F.H."/>
            <person name="Birren B."/>
            <person name="Fraser-Liggett C.M."/>
            <person name="Severson D.W."/>
        </authorList>
    </citation>
    <scope>NUCLEOTIDE SEQUENCE [LARGE SCALE GENOMIC DNA]</scope>
    <source>
        <strain evidence="6">Liverpool</strain>
    </source>
</reference>
<evidence type="ECO:0000259" key="5">
    <source>
        <dbReference type="Pfam" id="PF25179"/>
    </source>
</evidence>
<evidence type="ECO:0000313" key="6">
    <source>
        <dbReference type="EMBL" id="EAT34737.1"/>
    </source>
</evidence>
<feature type="transmembrane region" description="Helical" evidence="3">
    <location>
        <begin position="222"/>
        <end position="244"/>
    </location>
</feature>
<evidence type="ECO:0000256" key="1">
    <source>
        <dbReference type="ARBA" id="ARBA00023180"/>
    </source>
</evidence>
<dbReference type="PANTHER" id="PTHR14463">
    <property type="entry name" value="LIPASE MATURATION FACTOR"/>
    <property type="match status" value="1"/>
</dbReference>
<keyword evidence="3" id="KW-0472">Membrane</keyword>
<dbReference type="GO" id="GO:0051604">
    <property type="term" value="P:protein maturation"/>
    <property type="evidence" value="ECO:0007669"/>
    <property type="project" value="InterPro"/>
</dbReference>
<feature type="chain" id="PRO_5036491281" description="Lipase maturation factor 2" evidence="4">
    <location>
        <begin position="22"/>
        <end position="249"/>
    </location>
</feature>
<keyword evidence="3" id="KW-1133">Transmembrane helix</keyword>
<dbReference type="GO" id="GO:0005789">
    <property type="term" value="C:endoplasmic reticulum membrane"/>
    <property type="evidence" value="ECO:0007669"/>
    <property type="project" value="TreeGrafter"/>
</dbReference>
<keyword evidence="4" id="KW-0732">Signal</keyword>
<gene>
    <name evidence="6" type="ORF">AaeL_AAEL013056</name>
</gene>
<dbReference type="InterPro" id="IPR057433">
    <property type="entry name" value="LMF1/2_C"/>
</dbReference>
<protein>
    <recommendedName>
        <fullName evidence="2">Lipase maturation factor 2</fullName>
    </recommendedName>
</protein>
<keyword evidence="1" id="KW-0325">Glycoprotein</keyword>
<feature type="domain" description="Lipase maturation factor 1/2 C-terminal" evidence="5">
    <location>
        <begin position="42"/>
        <end position="180"/>
    </location>
</feature>
<dbReference type="HOGENOM" id="CLU_1116526_0_0_1"/>
<dbReference type="InterPro" id="IPR009613">
    <property type="entry name" value="LMF"/>
</dbReference>